<feature type="region of interest" description="Disordered" evidence="1">
    <location>
        <begin position="216"/>
        <end position="240"/>
    </location>
</feature>
<evidence type="ECO:0000256" key="1">
    <source>
        <dbReference type="SAM" id="MobiDB-lite"/>
    </source>
</evidence>
<dbReference type="AlphaFoldDB" id="A0AAD7I8G6"/>
<comment type="caution">
    <text evidence="2">The sequence shown here is derived from an EMBL/GenBank/DDBJ whole genome shotgun (WGS) entry which is preliminary data.</text>
</comment>
<proteinExistence type="predicted"/>
<feature type="compositionally biased region" description="Basic residues" evidence="1">
    <location>
        <begin position="130"/>
        <end position="149"/>
    </location>
</feature>
<accession>A0AAD7I8G6</accession>
<organism evidence="2 3">
    <name type="scientific">Mycena metata</name>
    <dbReference type="NCBI Taxonomy" id="1033252"/>
    <lineage>
        <taxon>Eukaryota</taxon>
        <taxon>Fungi</taxon>
        <taxon>Dikarya</taxon>
        <taxon>Basidiomycota</taxon>
        <taxon>Agaricomycotina</taxon>
        <taxon>Agaricomycetes</taxon>
        <taxon>Agaricomycetidae</taxon>
        <taxon>Agaricales</taxon>
        <taxon>Marasmiineae</taxon>
        <taxon>Mycenaceae</taxon>
        <taxon>Mycena</taxon>
    </lineage>
</organism>
<reference evidence="2" key="1">
    <citation type="submission" date="2023-03" db="EMBL/GenBank/DDBJ databases">
        <title>Massive genome expansion in bonnet fungi (Mycena s.s.) driven by repeated elements and novel gene families across ecological guilds.</title>
        <authorList>
            <consortium name="Lawrence Berkeley National Laboratory"/>
            <person name="Harder C.B."/>
            <person name="Miyauchi S."/>
            <person name="Viragh M."/>
            <person name="Kuo A."/>
            <person name="Thoen E."/>
            <person name="Andreopoulos B."/>
            <person name="Lu D."/>
            <person name="Skrede I."/>
            <person name="Drula E."/>
            <person name="Henrissat B."/>
            <person name="Morin E."/>
            <person name="Kohler A."/>
            <person name="Barry K."/>
            <person name="LaButti K."/>
            <person name="Morin E."/>
            <person name="Salamov A."/>
            <person name="Lipzen A."/>
            <person name="Mereny Z."/>
            <person name="Hegedus B."/>
            <person name="Baldrian P."/>
            <person name="Stursova M."/>
            <person name="Weitz H."/>
            <person name="Taylor A."/>
            <person name="Grigoriev I.V."/>
            <person name="Nagy L.G."/>
            <person name="Martin F."/>
            <person name="Kauserud H."/>
        </authorList>
    </citation>
    <scope>NUCLEOTIDE SEQUENCE</scope>
    <source>
        <strain evidence="2">CBHHK182m</strain>
    </source>
</reference>
<keyword evidence="3" id="KW-1185">Reference proteome</keyword>
<feature type="region of interest" description="Disordered" evidence="1">
    <location>
        <begin position="110"/>
        <end position="165"/>
    </location>
</feature>
<protein>
    <submittedName>
        <fullName evidence="2">Uncharacterized protein</fullName>
    </submittedName>
</protein>
<gene>
    <name evidence="2" type="ORF">B0H16DRAFT_1466401</name>
</gene>
<dbReference type="Proteomes" id="UP001215598">
    <property type="component" value="Unassembled WGS sequence"/>
</dbReference>
<feature type="compositionally biased region" description="Low complexity" evidence="1">
    <location>
        <begin position="228"/>
        <end position="239"/>
    </location>
</feature>
<evidence type="ECO:0000313" key="2">
    <source>
        <dbReference type="EMBL" id="KAJ7737130.1"/>
    </source>
</evidence>
<feature type="region of interest" description="Disordered" evidence="1">
    <location>
        <begin position="26"/>
        <end position="50"/>
    </location>
</feature>
<evidence type="ECO:0000313" key="3">
    <source>
        <dbReference type="Proteomes" id="UP001215598"/>
    </source>
</evidence>
<name>A0AAD7I8G6_9AGAR</name>
<dbReference type="EMBL" id="JARKIB010000118">
    <property type="protein sequence ID" value="KAJ7737130.1"/>
    <property type="molecule type" value="Genomic_DNA"/>
</dbReference>
<feature type="compositionally biased region" description="Basic and acidic residues" evidence="1">
    <location>
        <begin position="150"/>
        <end position="161"/>
    </location>
</feature>
<sequence>MFPTPSRTEAHDVVGGEDSLHWRALTGDTKRTPPTPPHTSSASAKDGFSPGHCVPAAVMKGRDTGGGWAEGEERDGPPVLSLVVHGVKRPVRLATAVCTPLMLLDGSICTSRSHRRGNSSTEPRTERGSRGKSKSRGVAIHKWKCKAAKNKAEAEQDEGHDSQQMAQMVGEGTHSCGIDYNGRVAATVVSQGYWQVPRRSVRAAAFSPRRSVRATSPSLRMNVGPTCSTGEAAASTSESNNLRRIQNSLQALRRRSMQPCCHWDFRIRIAI</sequence>